<organism evidence="1 2">
    <name type="scientific">Pseudomonas syringae pv. philadelphi</name>
    <dbReference type="NCBI Taxonomy" id="251706"/>
    <lineage>
        <taxon>Bacteria</taxon>
        <taxon>Pseudomonadati</taxon>
        <taxon>Pseudomonadota</taxon>
        <taxon>Gammaproteobacteria</taxon>
        <taxon>Pseudomonadales</taxon>
        <taxon>Pseudomonadaceae</taxon>
        <taxon>Pseudomonas</taxon>
    </lineage>
</organism>
<dbReference type="EMBL" id="RBQB01000057">
    <property type="protein sequence ID" value="RMO95381.1"/>
    <property type="molecule type" value="Genomic_DNA"/>
</dbReference>
<gene>
    <name evidence="1" type="ORF">ALQ33_05057</name>
</gene>
<dbReference type="Proteomes" id="UP000279372">
    <property type="component" value="Unassembled WGS sequence"/>
</dbReference>
<protein>
    <submittedName>
        <fullName evidence="1">Uncharacterized protein</fullName>
    </submittedName>
</protein>
<name>A0A3M3ZLD2_9PSED</name>
<comment type="caution">
    <text evidence="1">The sequence shown here is derived from an EMBL/GenBank/DDBJ whole genome shotgun (WGS) entry which is preliminary data.</text>
</comment>
<evidence type="ECO:0000313" key="1">
    <source>
        <dbReference type="EMBL" id="RMO95381.1"/>
    </source>
</evidence>
<reference evidence="1 2" key="1">
    <citation type="submission" date="2018-08" db="EMBL/GenBank/DDBJ databases">
        <title>Recombination of ecologically and evolutionarily significant loci maintains genetic cohesion in the Pseudomonas syringae species complex.</title>
        <authorList>
            <person name="Dillon M."/>
            <person name="Thakur S."/>
            <person name="Almeida R.N.D."/>
            <person name="Weir B.S."/>
            <person name="Guttman D.S."/>
        </authorList>
    </citation>
    <scope>NUCLEOTIDE SEQUENCE [LARGE SCALE GENOMIC DNA]</scope>
    <source>
        <strain evidence="1 2">ICMP 8902</strain>
    </source>
</reference>
<sequence length="37" mass="4006">MIQRSAAGTLDLEFGVVTHAGQQFLALPASKVFQHVH</sequence>
<evidence type="ECO:0000313" key="2">
    <source>
        <dbReference type="Proteomes" id="UP000279372"/>
    </source>
</evidence>
<dbReference type="AlphaFoldDB" id="A0A3M3ZLD2"/>
<accession>A0A3M3ZLD2</accession>
<proteinExistence type="predicted"/>